<organism evidence="1 2">
    <name type="scientific">Dermatophilus congolensis</name>
    <dbReference type="NCBI Taxonomy" id="1863"/>
    <lineage>
        <taxon>Bacteria</taxon>
        <taxon>Bacillati</taxon>
        <taxon>Actinomycetota</taxon>
        <taxon>Actinomycetes</taxon>
        <taxon>Micrococcales</taxon>
        <taxon>Dermatophilaceae</taxon>
        <taxon>Dermatophilus</taxon>
    </lineage>
</organism>
<protein>
    <submittedName>
        <fullName evidence="1">Uncharacterized protein</fullName>
    </submittedName>
</protein>
<name>A0AA46GZF2_9MICO</name>
<dbReference type="AlphaFoldDB" id="A0AA46GZF2"/>
<comment type="caution">
    <text evidence="1">The sequence shown here is derived from an EMBL/GenBank/DDBJ whole genome shotgun (WGS) entry which is preliminary data.</text>
</comment>
<evidence type="ECO:0000313" key="1">
    <source>
        <dbReference type="EMBL" id="STD03443.1"/>
    </source>
</evidence>
<sequence length="65" mass="6628">MTVVLPILVRATSWVSWWGVGLLDGEGVAAGEVGVVVAGGGGGMSCCRQVMVSGSALRRVRPETV</sequence>
<proteinExistence type="predicted"/>
<accession>A0AA46GZF2</accession>
<reference evidence="1 2" key="1">
    <citation type="submission" date="2018-06" db="EMBL/GenBank/DDBJ databases">
        <authorList>
            <consortium name="Pathogen Informatics"/>
            <person name="Doyle S."/>
        </authorList>
    </citation>
    <scope>NUCLEOTIDE SEQUENCE [LARGE SCALE GENOMIC DNA]</scope>
    <source>
        <strain evidence="1 2">NCTC7915</strain>
    </source>
</reference>
<evidence type="ECO:0000313" key="2">
    <source>
        <dbReference type="Proteomes" id="UP000254118"/>
    </source>
</evidence>
<dbReference type="Proteomes" id="UP000254118">
    <property type="component" value="Unassembled WGS sequence"/>
</dbReference>
<gene>
    <name evidence="1" type="ORF">NCTC7915_00093</name>
</gene>
<dbReference type="EMBL" id="UFYA01000001">
    <property type="protein sequence ID" value="STD03443.1"/>
    <property type="molecule type" value="Genomic_DNA"/>
</dbReference>